<accession>T1PY13</accession>
<evidence type="ECO:0000313" key="1">
    <source>
        <dbReference type="EMBL" id="AFR24515.1"/>
    </source>
</evidence>
<dbReference type="EMBL" id="JN796410">
    <property type="protein sequence ID" value="AFR24515.1"/>
    <property type="molecule type" value="Genomic_DNA"/>
</dbReference>
<name>T1PY13_SALEN</name>
<keyword evidence="1" id="KW-0614">Plasmid</keyword>
<sequence>MVWQKTTPNEEINFCADDDYAGSYARSQFCL</sequence>
<proteinExistence type="predicted"/>
<gene>
    <name evidence="1" type="ORF">pS1400_89_0132</name>
</gene>
<organism evidence="1">
    <name type="scientific">Salmonella enteritidis</name>
    <dbReference type="NCBI Taxonomy" id="149539"/>
    <lineage>
        <taxon>Bacteria</taxon>
        <taxon>Pseudomonadati</taxon>
        <taxon>Pseudomonadota</taxon>
        <taxon>Gammaproteobacteria</taxon>
        <taxon>Enterobacterales</taxon>
        <taxon>Enterobacteriaceae</taxon>
        <taxon>Salmonella</taxon>
    </lineage>
</organism>
<dbReference type="AlphaFoldDB" id="T1PY13"/>
<geneLocation type="plasmid" evidence="1">
    <name>pS1400_89</name>
</geneLocation>
<protein>
    <submittedName>
        <fullName evidence="1">Uncharacterized protein</fullName>
    </submittedName>
</protein>
<reference evidence="1" key="1">
    <citation type="submission" date="2011-09" db="EMBL/GenBank/DDBJ databases">
        <title>Acquisition of an 89kb plasmid in Salmonella enterica Enteritidis confers increased invasiveness and promotes the growth of SE in eggs.</title>
        <authorList>
            <person name="Coward C."/>
            <person name="Sait L."/>
            <person name="Cogan T."/>
            <person name="Humphrey T.J."/>
            <person name="Maskell D.J."/>
        </authorList>
    </citation>
    <scope>NUCLEOTIDE SEQUENCE</scope>
    <source>
        <strain evidence="1">S1400/94</strain>
        <plasmid evidence="1">pS1400_89</plasmid>
    </source>
</reference>